<proteinExistence type="inferred from homology"/>
<dbReference type="GO" id="GO:0016034">
    <property type="term" value="F:maleylacetoacetate isomerase activity"/>
    <property type="evidence" value="ECO:0007669"/>
    <property type="project" value="TreeGrafter"/>
</dbReference>
<dbReference type="EMBL" id="VJMH01007062">
    <property type="protein sequence ID" value="KAF0685665.1"/>
    <property type="molecule type" value="Genomic_DNA"/>
</dbReference>
<protein>
    <submittedName>
        <fullName evidence="5">Aste57867_22501 protein</fullName>
    </submittedName>
</protein>
<evidence type="ECO:0000313" key="5">
    <source>
        <dbReference type="EMBL" id="VFT99161.1"/>
    </source>
</evidence>
<dbReference type="InterPro" id="IPR040079">
    <property type="entry name" value="Glutathione_S-Trfase"/>
</dbReference>
<dbReference type="InterPro" id="IPR004045">
    <property type="entry name" value="Glutathione_S-Trfase_N"/>
</dbReference>
<reference evidence="4" key="2">
    <citation type="submission" date="2019-06" db="EMBL/GenBank/DDBJ databases">
        <title>Genomics analysis of Aphanomyces spp. identifies a new class of oomycete effector associated with host adaptation.</title>
        <authorList>
            <person name="Gaulin E."/>
        </authorList>
    </citation>
    <scope>NUCLEOTIDE SEQUENCE</scope>
    <source>
        <strain evidence="4">CBS 578.67</strain>
    </source>
</reference>
<dbReference type="PROSITE" id="PS50404">
    <property type="entry name" value="GST_NTER"/>
    <property type="match status" value="1"/>
</dbReference>
<evidence type="ECO:0000256" key="1">
    <source>
        <dbReference type="ARBA" id="ARBA00010007"/>
    </source>
</evidence>
<dbReference type="InterPro" id="IPR034330">
    <property type="entry name" value="GST_Zeta_C"/>
</dbReference>
<name>A0A485LQ54_9STRA</name>
<dbReference type="SFLD" id="SFLDS00019">
    <property type="entry name" value="Glutathione_Transferase_(cytos"/>
    <property type="match status" value="1"/>
</dbReference>
<organism evidence="5 6">
    <name type="scientific">Aphanomyces stellatus</name>
    <dbReference type="NCBI Taxonomy" id="120398"/>
    <lineage>
        <taxon>Eukaryota</taxon>
        <taxon>Sar</taxon>
        <taxon>Stramenopiles</taxon>
        <taxon>Oomycota</taxon>
        <taxon>Saprolegniomycetes</taxon>
        <taxon>Saprolegniales</taxon>
        <taxon>Verrucalvaceae</taxon>
        <taxon>Aphanomyces</taxon>
    </lineage>
</organism>
<dbReference type="PANTHER" id="PTHR42673">
    <property type="entry name" value="MALEYLACETOACETATE ISOMERASE"/>
    <property type="match status" value="1"/>
</dbReference>
<dbReference type="OrthoDB" id="202840at2759"/>
<dbReference type="FunFam" id="1.20.1050.10:FF:000010">
    <property type="entry name" value="Maleylacetoacetate isomerase isoform 1"/>
    <property type="match status" value="1"/>
</dbReference>
<dbReference type="AlphaFoldDB" id="A0A485LQ54"/>
<dbReference type="InterPro" id="IPR034333">
    <property type="entry name" value="GST_Zeta_N"/>
</dbReference>
<sequence length="220" mass="24532">MAASRPMLHSFWRSSCSWRVRTALALKGIDYDYRAVNPIRKENESEAYRRVNKSMKVPSLEIDGLVLNQSSAILEYLEETRPNPPLLPSAPGDRAVVRALCDMIGADIQPLQNVVVLRKVIGGLPKDEKDAAKEEWVDFWVSRGFQGLEARLAETAGTYCFGDTITMADLYLAPQVLNAQGYHVDLAPFPTIQRINETLSNEAAFIHAHPKNMPDAPVQP</sequence>
<dbReference type="Pfam" id="PF13409">
    <property type="entry name" value="GST_N_2"/>
    <property type="match status" value="1"/>
</dbReference>
<dbReference type="Proteomes" id="UP000332933">
    <property type="component" value="Unassembled WGS sequence"/>
</dbReference>
<reference evidence="5 6" key="1">
    <citation type="submission" date="2019-03" db="EMBL/GenBank/DDBJ databases">
        <authorList>
            <person name="Gaulin E."/>
            <person name="Dumas B."/>
        </authorList>
    </citation>
    <scope>NUCLEOTIDE SEQUENCE [LARGE SCALE GENOMIC DNA]</scope>
    <source>
        <strain evidence="5">CBS 568.67</strain>
    </source>
</reference>
<dbReference type="GO" id="GO:0005737">
    <property type="term" value="C:cytoplasm"/>
    <property type="evidence" value="ECO:0007669"/>
    <property type="project" value="InterPro"/>
</dbReference>
<keyword evidence="6" id="KW-1185">Reference proteome</keyword>
<dbReference type="CDD" id="cd03191">
    <property type="entry name" value="GST_C_Zeta"/>
    <property type="match status" value="1"/>
</dbReference>
<dbReference type="SUPFAM" id="SSF52833">
    <property type="entry name" value="Thioredoxin-like"/>
    <property type="match status" value="1"/>
</dbReference>
<dbReference type="Gene3D" id="1.20.1050.10">
    <property type="match status" value="1"/>
</dbReference>
<dbReference type="EMBL" id="CAADRA010007088">
    <property type="protein sequence ID" value="VFT99161.1"/>
    <property type="molecule type" value="Genomic_DNA"/>
</dbReference>
<dbReference type="PANTHER" id="PTHR42673:SF4">
    <property type="entry name" value="MALEYLACETOACETATE ISOMERASE"/>
    <property type="match status" value="1"/>
</dbReference>
<evidence type="ECO:0000313" key="6">
    <source>
        <dbReference type="Proteomes" id="UP000332933"/>
    </source>
</evidence>
<dbReference type="GO" id="GO:0004364">
    <property type="term" value="F:glutathione transferase activity"/>
    <property type="evidence" value="ECO:0007669"/>
    <property type="project" value="TreeGrafter"/>
</dbReference>
<comment type="similarity">
    <text evidence="1">Belongs to the GST superfamily. Zeta family.</text>
</comment>
<dbReference type="PROSITE" id="PS50405">
    <property type="entry name" value="GST_CTER"/>
    <property type="match status" value="1"/>
</dbReference>
<dbReference type="Gene3D" id="3.40.30.10">
    <property type="entry name" value="Glutaredoxin"/>
    <property type="match status" value="1"/>
</dbReference>
<evidence type="ECO:0000313" key="4">
    <source>
        <dbReference type="EMBL" id="KAF0685665.1"/>
    </source>
</evidence>
<accession>A0A485LQ54</accession>
<dbReference type="Pfam" id="PF13410">
    <property type="entry name" value="GST_C_2"/>
    <property type="match status" value="1"/>
</dbReference>
<dbReference type="GO" id="GO:0006749">
    <property type="term" value="P:glutathione metabolic process"/>
    <property type="evidence" value="ECO:0007669"/>
    <property type="project" value="TreeGrafter"/>
</dbReference>
<dbReference type="GO" id="GO:0006559">
    <property type="term" value="P:L-phenylalanine catabolic process"/>
    <property type="evidence" value="ECO:0007669"/>
    <property type="project" value="TreeGrafter"/>
</dbReference>
<dbReference type="InterPro" id="IPR036249">
    <property type="entry name" value="Thioredoxin-like_sf"/>
</dbReference>
<dbReference type="SFLD" id="SFLDG00358">
    <property type="entry name" value="Main_(cytGST)"/>
    <property type="match status" value="1"/>
</dbReference>
<dbReference type="SUPFAM" id="SSF47616">
    <property type="entry name" value="GST C-terminal domain-like"/>
    <property type="match status" value="1"/>
</dbReference>
<gene>
    <name evidence="5" type="primary">Aste57867_22501</name>
    <name evidence="4" type="ORF">As57867_022431</name>
    <name evidence="5" type="ORF">ASTE57867_22501</name>
</gene>
<dbReference type="NCBIfam" id="TIGR01262">
    <property type="entry name" value="maiA"/>
    <property type="match status" value="1"/>
</dbReference>
<feature type="domain" description="GST N-terminal" evidence="2">
    <location>
        <begin position="4"/>
        <end position="85"/>
    </location>
</feature>
<evidence type="ECO:0000259" key="2">
    <source>
        <dbReference type="PROSITE" id="PS50404"/>
    </source>
</evidence>
<dbReference type="CDD" id="cd03042">
    <property type="entry name" value="GST_N_Zeta"/>
    <property type="match status" value="1"/>
</dbReference>
<evidence type="ECO:0000259" key="3">
    <source>
        <dbReference type="PROSITE" id="PS50405"/>
    </source>
</evidence>
<dbReference type="InterPro" id="IPR010987">
    <property type="entry name" value="Glutathione-S-Trfase_C-like"/>
</dbReference>
<dbReference type="InterPro" id="IPR005955">
    <property type="entry name" value="GST_Zeta"/>
</dbReference>
<feature type="domain" description="GST C-terminal" evidence="3">
    <location>
        <begin position="90"/>
        <end position="218"/>
    </location>
</feature>
<dbReference type="InterPro" id="IPR036282">
    <property type="entry name" value="Glutathione-S-Trfase_C_sf"/>
</dbReference>